<comment type="caution">
    <text evidence="1">The sequence shown here is derived from an EMBL/GenBank/DDBJ whole genome shotgun (WGS) entry which is preliminary data.</text>
</comment>
<reference evidence="1 2" key="1">
    <citation type="submission" date="2011-09" db="EMBL/GenBank/DDBJ databases">
        <title>The draft genome of Methylobacterium extorquens DSM 13060.</title>
        <authorList>
            <consortium name="US DOE Joint Genome Institute (JGI-PGF)"/>
            <person name="Lucas S."/>
            <person name="Han J."/>
            <person name="Lapidus A."/>
            <person name="Cheng J.-F."/>
            <person name="Goodwin L."/>
            <person name="Pitluck S."/>
            <person name="Peters L."/>
            <person name="Land M.L."/>
            <person name="Hauser L."/>
            <person name="Koskimaki J."/>
            <person name="Halonen O."/>
            <person name="Pirttila A."/>
            <person name="Frank C."/>
            <person name="Woyke T.J."/>
        </authorList>
    </citation>
    <scope>NUCLEOTIDE SEQUENCE [LARGE SCALE GENOMIC DNA]</scope>
    <source>
        <strain evidence="1 2">DSM 13060</strain>
    </source>
</reference>
<protein>
    <submittedName>
        <fullName evidence="1">Uncharacterized protein</fullName>
    </submittedName>
</protein>
<dbReference type="RefSeq" id="WP_003607501.1">
    <property type="nucleotide sequence ID" value="NZ_AGJK01000507.1"/>
</dbReference>
<proteinExistence type="predicted"/>
<dbReference type="Proteomes" id="UP000004382">
    <property type="component" value="Unassembled WGS sequence"/>
</dbReference>
<gene>
    <name evidence="1" type="ORF">MetexDRAFT_6651</name>
</gene>
<evidence type="ECO:0000313" key="2">
    <source>
        <dbReference type="Proteomes" id="UP000004382"/>
    </source>
</evidence>
<name>H1KVI8_METEX</name>
<dbReference type="AlphaFoldDB" id="H1KVI8"/>
<accession>H1KVI8</accession>
<evidence type="ECO:0000313" key="1">
    <source>
        <dbReference type="EMBL" id="EHP73481.1"/>
    </source>
</evidence>
<dbReference type="EMBL" id="AGJK01000507">
    <property type="protein sequence ID" value="EHP73481.1"/>
    <property type="molecule type" value="Genomic_DNA"/>
</dbReference>
<organism evidence="1 2">
    <name type="scientific">Methylorubrum extorquens DSM 13060</name>
    <dbReference type="NCBI Taxonomy" id="882800"/>
    <lineage>
        <taxon>Bacteria</taxon>
        <taxon>Pseudomonadati</taxon>
        <taxon>Pseudomonadota</taxon>
        <taxon>Alphaproteobacteria</taxon>
        <taxon>Hyphomicrobiales</taxon>
        <taxon>Methylobacteriaceae</taxon>
        <taxon>Methylorubrum</taxon>
    </lineage>
</organism>
<sequence>MTNEELTNEVRSLRRLVEALVTALAPDETPAERSLIETLDALTASVDDTGGVVSSLHSTVSSLARRPLVSEPA</sequence>
<dbReference type="PATRIC" id="fig|882800.3.peg.6295"/>